<evidence type="ECO:0000256" key="2">
    <source>
        <dbReference type="SAM" id="Phobius"/>
    </source>
</evidence>
<accession>A0A9W7XH04</accession>
<feature type="region of interest" description="Disordered" evidence="1">
    <location>
        <begin position="479"/>
        <end position="568"/>
    </location>
</feature>
<dbReference type="InterPro" id="IPR009003">
    <property type="entry name" value="Peptidase_S1_PA"/>
</dbReference>
<protein>
    <recommendedName>
        <fullName evidence="5">Peptidase S1 domain-containing protein</fullName>
    </recommendedName>
</protein>
<evidence type="ECO:0000313" key="3">
    <source>
        <dbReference type="EMBL" id="KAJ1642601.1"/>
    </source>
</evidence>
<sequence length="612" mass="63386">MSVSDKYSKSVNAQSTTDVADQNTSEFINEKTDQKANANAGSNDNKSKYSNLINSQFDGILLVANEQTTCAVVLANEAYGYVAATCVVDSNTKQPMDKAQLGVAFYGPEISTSFAVSKVTVHPSFDMKTLANNIAVLEIHQQGTMTKRTNNNNNKDSPKMSQISDSITNWDYLSYIRRSMASVSKHIWAPVQVKEGPVNNADSVCNAGSSIYAANTDAFICSNLAAPALQSADTSCNIPLAMVYGTLKSTTAAPLAIYSHSAVFGSGICSANAQRHYFTLLGNYLAWGASTAAQTQTGPTKSTSNSNSVDPTSDNSSSDQVDDPNGTEGIESTPNIVNVVVKAGNAEYAMQSPSQGSEQISTFSGNLYTLITSKSQHQSEGTGAPSISPTTTVTVHITSTIIVVGASPSPTMGGGTEGNSNTPPTEGATATGSTVTGNSTGAGTSPTERSATSCSEPGSALPSTTPNIVTVDSVDTNIGASNQSVGSSNSNSVNSNTANSQQNTAASDNSSSSSSDSSGSSKSSESGTNSYDSDGDGNSDSDSDGESDSDINSTPNETGQSNNEAKTTSMSTGAKVAIVMVILLSLCAIGGAYWYFKKYRPRKMAMAREHGE</sequence>
<feature type="compositionally biased region" description="Low complexity" evidence="1">
    <location>
        <begin position="479"/>
        <end position="532"/>
    </location>
</feature>
<feature type="compositionally biased region" description="Polar residues" evidence="1">
    <location>
        <begin position="554"/>
        <end position="568"/>
    </location>
</feature>
<feature type="region of interest" description="Disordered" evidence="1">
    <location>
        <begin position="405"/>
        <end position="467"/>
    </location>
</feature>
<feature type="region of interest" description="Disordered" evidence="1">
    <location>
        <begin position="295"/>
        <end position="334"/>
    </location>
</feature>
<feature type="compositionally biased region" description="Polar residues" evidence="1">
    <location>
        <begin position="295"/>
        <end position="319"/>
    </location>
</feature>
<keyword evidence="2" id="KW-1133">Transmembrane helix</keyword>
<feature type="region of interest" description="Disordered" evidence="1">
    <location>
        <begin position="1"/>
        <end position="24"/>
    </location>
</feature>
<evidence type="ECO:0000313" key="4">
    <source>
        <dbReference type="Proteomes" id="UP001145021"/>
    </source>
</evidence>
<comment type="caution">
    <text evidence="3">The sequence shown here is derived from an EMBL/GenBank/DDBJ whole genome shotgun (WGS) entry which is preliminary data.</text>
</comment>
<reference evidence="3" key="1">
    <citation type="submission" date="2022-07" db="EMBL/GenBank/DDBJ databases">
        <title>Phylogenomic reconstructions and comparative analyses of Kickxellomycotina fungi.</title>
        <authorList>
            <person name="Reynolds N.K."/>
            <person name="Stajich J.E."/>
            <person name="Barry K."/>
            <person name="Grigoriev I.V."/>
            <person name="Crous P."/>
            <person name="Smith M.E."/>
        </authorList>
    </citation>
    <scope>NUCLEOTIDE SEQUENCE</scope>
    <source>
        <strain evidence="3">NBRC 105413</strain>
    </source>
</reference>
<name>A0A9W7XH04_9FUNG</name>
<dbReference type="AlphaFoldDB" id="A0A9W7XH04"/>
<dbReference type="EMBL" id="JANBOH010000370">
    <property type="protein sequence ID" value="KAJ1642601.1"/>
    <property type="molecule type" value="Genomic_DNA"/>
</dbReference>
<feature type="compositionally biased region" description="Polar residues" evidence="1">
    <location>
        <begin position="418"/>
        <end position="467"/>
    </location>
</feature>
<dbReference type="Proteomes" id="UP001145021">
    <property type="component" value="Unassembled WGS sequence"/>
</dbReference>
<evidence type="ECO:0008006" key="5">
    <source>
        <dbReference type="Google" id="ProtNLM"/>
    </source>
</evidence>
<organism evidence="3 4">
    <name type="scientific">Coemansia asiatica</name>
    <dbReference type="NCBI Taxonomy" id="1052880"/>
    <lineage>
        <taxon>Eukaryota</taxon>
        <taxon>Fungi</taxon>
        <taxon>Fungi incertae sedis</taxon>
        <taxon>Zoopagomycota</taxon>
        <taxon>Kickxellomycotina</taxon>
        <taxon>Kickxellomycetes</taxon>
        <taxon>Kickxellales</taxon>
        <taxon>Kickxellaceae</taxon>
        <taxon>Coemansia</taxon>
    </lineage>
</organism>
<dbReference type="Gene3D" id="2.40.10.10">
    <property type="entry name" value="Trypsin-like serine proteases"/>
    <property type="match status" value="1"/>
</dbReference>
<evidence type="ECO:0000256" key="1">
    <source>
        <dbReference type="SAM" id="MobiDB-lite"/>
    </source>
</evidence>
<dbReference type="SUPFAM" id="SSF50494">
    <property type="entry name" value="Trypsin-like serine proteases"/>
    <property type="match status" value="1"/>
</dbReference>
<keyword evidence="2" id="KW-0472">Membrane</keyword>
<feature type="transmembrane region" description="Helical" evidence="2">
    <location>
        <begin position="576"/>
        <end position="596"/>
    </location>
</feature>
<dbReference type="InterPro" id="IPR043504">
    <property type="entry name" value="Peptidase_S1_PA_chymotrypsin"/>
</dbReference>
<proteinExistence type="predicted"/>
<keyword evidence="2" id="KW-0812">Transmembrane</keyword>
<feature type="compositionally biased region" description="Acidic residues" evidence="1">
    <location>
        <begin position="533"/>
        <end position="549"/>
    </location>
</feature>
<gene>
    <name evidence="3" type="ORF">LPJ64_005566</name>
</gene>
<keyword evidence="4" id="KW-1185">Reference proteome</keyword>